<dbReference type="PROSITE" id="PS00108">
    <property type="entry name" value="PROTEIN_KINASE_ST"/>
    <property type="match status" value="1"/>
</dbReference>
<dbReference type="AlphaFoldDB" id="A0A7R9QME7"/>
<keyword evidence="2" id="KW-0547">Nucleotide-binding</keyword>
<evidence type="ECO:0000313" key="8">
    <source>
        <dbReference type="EMBL" id="CAD7650194.1"/>
    </source>
</evidence>
<name>A0A7R9QME7_9ACAR</name>
<comment type="similarity">
    <text evidence="5">Belongs to the protein kinase superfamily. Ser/Thr protein kinase family. GCN2 subfamily.</text>
</comment>
<dbReference type="GO" id="GO:0005634">
    <property type="term" value="C:nucleus"/>
    <property type="evidence" value="ECO:0007669"/>
    <property type="project" value="TreeGrafter"/>
</dbReference>
<evidence type="ECO:0000259" key="7">
    <source>
        <dbReference type="PROSITE" id="PS50011"/>
    </source>
</evidence>
<dbReference type="PROSITE" id="PS50011">
    <property type="entry name" value="PROTEIN_KINASE_DOM"/>
    <property type="match status" value="1"/>
</dbReference>
<keyword evidence="3" id="KW-0418">Kinase</keyword>
<evidence type="ECO:0000256" key="6">
    <source>
        <dbReference type="SAM" id="MobiDB-lite"/>
    </source>
</evidence>
<dbReference type="InterPro" id="IPR050339">
    <property type="entry name" value="CC_SR_Kinase"/>
</dbReference>
<dbReference type="Proteomes" id="UP000728032">
    <property type="component" value="Unassembled WGS sequence"/>
</dbReference>
<evidence type="ECO:0000256" key="4">
    <source>
        <dbReference type="ARBA" id="ARBA00022840"/>
    </source>
</evidence>
<dbReference type="EMBL" id="OC918835">
    <property type="protein sequence ID" value="CAD7650194.1"/>
    <property type="molecule type" value="Genomic_DNA"/>
</dbReference>
<feature type="compositionally biased region" description="Polar residues" evidence="6">
    <location>
        <begin position="58"/>
        <end position="70"/>
    </location>
</feature>
<evidence type="ECO:0000256" key="3">
    <source>
        <dbReference type="ARBA" id="ARBA00022777"/>
    </source>
</evidence>
<sequence length="348" mass="40575">MAVNEMDGCDGLSSNGNQNNLHECGNENTMTDTQDMDNIEMISEPMTRNNSNNSANSTEQQPPTDESVQRSLSINYEDQGFYEQTFDQISFQGKGGFGSVYKVRDKTTDEIYAIKLIPFKDFDEEDTIKTLREMQNLVKVKSQYVVDWYQSWREAGLLFIQMEFCSQNLMDILKDKPQVFSRKSGDLMNLVEYFISCEILRQILESVQYLHELNPQIIHRDFKPDNILIADIIRNGRFIKLCDFGLATVHENSIHNKTKYKHTTDTRDYRYMAPENLQGKKYNHKTDFYSVALIGGELFDIVVHTIDDNRPECRKVMDRYSEWSIDKNILINDKIYKVILNKLEAYDS</sequence>
<proteinExistence type="inferred from homology"/>
<dbReference type="GO" id="GO:0004672">
    <property type="term" value="F:protein kinase activity"/>
    <property type="evidence" value="ECO:0007669"/>
    <property type="project" value="InterPro"/>
</dbReference>
<dbReference type="Gene3D" id="3.30.200.20">
    <property type="entry name" value="Phosphorylase Kinase, domain 1"/>
    <property type="match status" value="1"/>
</dbReference>
<reference evidence="8" key="1">
    <citation type="submission" date="2020-11" db="EMBL/GenBank/DDBJ databases">
        <authorList>
            <person name="Tran Van P."/>
        </authorList>
    </citation>
    <scope>NUCLEOTIDE SEQUENCE</scope>
</reference>
<feature type="region of interest" description="Disordered" evidence="6">
    <location>
        <begin position="45"/>
        <end position="70"/>
    </location>
</feature>
<organism evidence="8">
    <name type="scientific">Oppiella nova</name>
    <dbReference type="NCBI Taxonomy" id="334625"/>
    <lineage>
        <taxon>Eukaryota</taxon>
        <taxon>Metazoa</taxon>
        <taxon>Ecdysozoa</taxon>
        <taxon>Arthropoda</taxon>
        <taxon>Chelicerata</taxon>
        <taxon>Arachnida</taxon>
        <taxon>Acari</taxon>
        <taxon>Acariformes</taxon>
        <taxon>Sarcoptiformes</taxon>
        <taxon>Oribatida</taxon>
        <taxon>Brachypylina</taxon>
        <taxon>Oppioidea</taxon>
        <taxon>Oppiidae</taxon>
        <taxon>Oppiella</taxon>
    </lineage>
</organism>
<dbReference type="SUPFAM" id="SSF56112">
    <property type="entry name" value="Protein kinase-like (PK-like)"/>
    <property type="match status" value="1"/>
</dbReference>
<dbReference type="Pfam" id="PF00069">
    <property type="entry name" value="Pkinase"/>
    <property type="match status" value="1"/>
</dbReference>
<evidence type="ECO:0000256" key="2">
    <source>
        <dbReference type="ARBA" id="ARBA00022741"/>
    </source>
</evidence>
<keyword evidence="9" id="KW-1185">Reference proteome</keyword>
<dbReference type="OrthoDB" id="1405469at2759"/>
<dbReference type="Gene3D" id="1.10.510.10">
    <property type="entry name" value="Transferase(Phosphotransferase) domain 1"/>
    <property type="match status" value="1"/>
</dbReference>
<dbReference type="GO" id="GO:0005524">
    <property type="term" value="F:ATP binding"/>
    <property type="evidence" value="ECO:0007669"/>
    <property type="project" value="UniProtKB-KW"/>
</dbReference>
<evidence type="ECO:0000256" key="1">
    <source>
        <dbReference type="ARBA" id="ARBA00022679"/>
    </source>
</evidence>
<feature type="region of interest" description="Disordered" evidence="6">
    <location>
        <begin position="1"/>
        <end position="32"/>
    </location>
</feature>
<feature type="domain" description="Protein kinase" evidence="7">
    <location>
        <begin position="86"/>
        <end position="348"/>
    </location>
</feature>
<dbReference type="GO" id="GO:0005737">
    <property type="term" value="C:cytoplasm"/>
    <property type="evidence" value="ECO:0007669"/>
    <property type="project" value="TreeGrafter"/>
</dbReference>
<protein>
    <recommendedName>
        <fullName evidence="7">Protein kinase domain-containing protein</fullName>
    </recommendedName>
</protein>
<accession>A0A7R9QME7</accession>
<evidence type="ECO:0000313" key="9">
    <source>
        <dbReference type="Proteomes" id="UP000728032"/>
    </source>
</evidence>
<gene>
    <name evidence="8" type="ORF">ONB1V03_LOCUS7677</name>
</gene>
<dbReference type="InterPro" id="IPR011009">
    <property type="entry name" value="Kinase-like_dom_sf"/>
</dbReference>
<keyword evidence="4" id="KW-0067">ATP-binding</keyword>
<dbReference type="PANTHER" id="PTHR11042">
    <property type="entry name" value="EUKARYOTIC TRANSLATION INITIATION FACTOR 2-ALPHA KINASE EIF2-ALPHA KINASE -RELATED"/>
    <property type="match status" value="1"/>
</dbReference>
<keyword evidence="1" id="KW-0808">Transferase</keyword>
<dbReference type="InterPro" id="IPR008271">
    <property type="entry name" value="Ser/Thr_kinase_AS"/>
</dbReference>
<feature type="compositionally biased region" description="Polar residues" evidence="6">
    <location>
        <begin position="12"/>
        <end position="32"/>
    </location>
</feature>
<dbReference type="EMBL" id="CAJPVJ010004010">
    <property type="protein sequence ID" value="CAG2168184.1"/>
    <property type="molecule type" value="Genomic_DNA"/>
</dbReference>
<evidence type="ECO:0000256" key="5">
    <source>
        <dbReference type="ARBA" id="ARBA00037982"/>
    </source>
</evidence>
<dbReference type="InterPro" id="IPR000719">
    <property type="entry name" value="Prot_kinase_dom"/>
</dbReference>